<accession>A0A382I961</accession>
<gene>
    <name evidence="1" type="ORF">METZ01_LOCUS248633</name>
</gene>
<organism evidence="1">
    <name type="scientific">marine metagenome</name>
    <dbReference type="NCBI Taxonomy" id="408172"/>
    <lineage>
        <taxon>unclassified sequences</taxon>
        <taxon>metagenomes</taxon>
        <taxon>ecological metagenomes</taxon>
    </lineage>
</organism>
<dbReference type="EMBL" id="UINC01065771">
    <property type="protein sequence ID" value="SVB95779.1"/>
    <property type="molecule type" value="Genomic_DNA"/>
</dbReference>
<sequence>MNVILSTGIRELENTLGITLVSNTVLGLLESTNITTTQLPIQIF</sequence>
<dbReference type="AlphaFoldDB" id="A0A382I961"/>
<proteinExistence type="predicted"/>
<evidence type="ECO:0000313" key="1">
    <source>
        <dbReference type="EMBL" id="SVB95779.1"/>
    </source>
</evidence>
<protein>
    <submittedName>
        <fullName evidence="1">Uncharacterized protein</fullName>
    </submittedName>
</protein>
<reference evidence="1" key="1">
    <citation type="submission" date="2018-05" db="EMBL/GenBank/DDBJ databases">
        <authorList>
            <person name="Lanie J.A."/>
            <person name="Ng W.-L."/>
            <person name="Kazmierczak K.M."/>
            <person name="Andrzejewski T.M."/>
            <person name="Davidsen T.M."/>
            <person name="Wayne K.J."/>
            <person name="Tettelin H."/>
            <person name="Glass J.I."/>
            <person name="Rusch D."/>
            <person name="Podicherti R."/>
            <person name="Tsui H.-C.T."/>
            <person name="Winkler M.E."/>
        </authorList>
    </citation>
    <scope>NUCLEOTIDE SEQUENCE</scope>
</reference>
<name>A0A382I961_9ZZZZ</name>